<dbReference type="KEGG" id="tvd:SG34_026030"/>
<proteinExistence type="predicted"/>
<dbReference type="AlphaFoldDB" id="A0AAE9Z9C4"/>
<dbReference type="Proteomes" id="UP000032352">
    <property type="component" value="Chromosome"/>
</dbReference>
<sequence length="87" mass="10459">MLHNSIDLKTCLRVFNETVTKGKRCDDYYEYHGFRAWFDFDGYTCFLQYNRVTMTLMFHGKYEIDYPAKEDLAAFEQKLMQFAVQIS</sequence>
<dbReference type="Pfam" id="PF11280">
    <property type="entry name" value="DUF3081"/>
    <property type="match status" value="1"/>
</dbReference>
<organism evidence="1 2">
    <name type="scientific">Thalassomonas viridans</name>
    <dbReference type="NCBI Taxonomy" id="137584"/>
    <lineage>
        <taxon>Bacteria</taxon>
        <taxon>Pseudomonadati</taxon>
        <taxon>Pseudomonadota</taxon>
        <taxon>Gammaproteobacteria</taxon>
        <taxon>Alteromonadales</taxon>
        <taxon>Colwelliaceae</taxon>
        <taxon>Thalassomonas</taxon>
    </lineage>
</organism>
<gene>
    <name evidence="1" type="ORF">SG34_026030</name>
</gene>
<evidence type="ECO:0000313" key="1">
    <source>
        <dbReference type="EMBL" id="WDE08404.1"/>
    </source>
</evidence>
<dbReference type="InterPro" id="IPR021432">
    <property type="entry name" value="DUF3081"/>
</dbReference>
<reference evidence="1 2" key="2">
    <citation type="journal article" date="2022" name="Mar. Drugs">
        <title>Bioassay-Guided Fractionation Leads to the Detection of Cholic Acid Generated by the Rare Thalassomonas sp.</title>
        <authorList>
            <person name="Pheiffer F."/>
            <person name="Schneider Y.K."/>
            <person name="Hansen E.H."/>
            <person name="Andersen J.H."/>
            <person name="Isaksson J."/>
            <person name="Busche T."/>
            <person name="R C."/>
            <person name="Kalinowski J."/>
            <person name="Zyl L.V."/>
            <person name="Trindade M."/>
        </authorList>
    </citation>
    <scope>NUCLEOTIDE SEQUENCE [LARGE SCALE GENOMIC DNA]</scope>
    <source>
        <strain evidence="1 2">XOM25</strain>
    </source>
</reference>
<dbReference type="EMBL" id="CP059733">
    <property type="protein sequence ID" value="WDE08404.1"/>
    <property type="molecule type" value="Genomic_DNA"/>
</dbReference>
<evidence type="ECO:0000313" key="2">
    <source>
        <dbReference type="Proteomes" id="UP000032352"/>
    </source>
</evidence>
<protein>
    <submittedName>
        <fullName evidence="1">DUF3081 family protein</fullName>
    </submittedName>
</protein>
<accession>A0AAE9Z9C4</accession>
<keyword evidence="2" id="KW-1185">Reference proteome</keyword>
<name>A0AAE9Z9C4_9GAMM</name>
<reference evidence="1 2" key="1">
    <citation type="journal article" date="2015" name="Genome Announc.">
        <title>Draft Genome Sequences of Marine Isolates of Thalassomonas viridans and Thalassomonas actiniarum.</title>
        <authorList>
            <person name="Olonade I."/>
            <person name="van Zyl L.J."/>
            <person name="Trindade M."/>
        </authorList>
    </citation>
    <scope>NUCLEOTIDE SEQUENCE [LARGE SCALE GENOMIC DNA]</scope>
    <source>
        <strain evidence="1 2">XOM25</strain>
    </source>
</reference>